<accession>A0A1G2BGQ7</accession>
<proteinExistence type="predicted"/>
<evidence type="ECO:0000313" key="3">
    <source>
        <dbReference type="Proteomes" id="UP000176420"/>
    </source>
</evidence>
<gene>
    <name evidence="2" type="ORF">A2319_04710</name>
</gene>
<keyword evidence="1" id="KW-0472">Membrane</keyword>
<dbReference type="AlphaFoldDB" id="A0A1G2BGQ7"/>
<name>A0A1G2BGQ7_9BACT</name>
<keyword evidence="1" id="KW-0812">Transmembrane</keyword>
<feature type="transmembrane region" description="Helical" evidence="1">
    <location>
        <begin position="12"/>
        <end position="37"/>
    </location>
</feature>
<evidence type="ECO:0000256" key="1">
    <source>
        <dbReference type="SAM" id="Phobius"/>
    </source>
</evidence>
<protein>
    <recommendedName>
        <fullName evidence="4">Type 4 fimbrial biogenesis protein PilX N-terminal domain-containing protein</fullName>
    </recommendedName>
</protein>
<evidence type="ECO:0000313" key="2">
    <source>
        <dbReference type="EMBL" id="OGY87719.1"/>
    </source>
</evidence>
<sequence length="306" mass="33430">MPAKSQAPKPRGAVLIFALLLLMIMMTIGFVLASLIYKEIAVARSFPDSLQAYYAAESGIEDSLDLLALRRQQGGLLEEVDDVNQPETLDDAIDRLKATTENNVPRVLTHSAANYLVSADETKGSVANMVFSVPYRRGTQVDMYDPDQILSGVGARSVELFWTPVACANHDSSLDQKIEVTYQVLNVGTDVSVDDIQKEVYDCTISSTDPNYTCMHTANWLSTTKNHILRFTPLDCSIPLFKTVFYDGPSASGQVVNIPSVASVTAIGRGKISARKISVLTKWVAQASGLTDFVIFSIDKIEKLSP</sequence>
<keyword evidence="1" id="KW-1133">Transmembrane helix</keyword>
<reference evidence="2 3" key="1">
    <citation type="journal article" date="2016" name="Nat. Commun.">
        <title>Thousands of microbial genomes shed light on interconnected biogeochemical processes in an aquifer system.</title>
        <authorList>
            <person name="Anantharaman K."/>
            <person name="Brown C.T."/>
            <person name="Hug L.A."/>
            <person name="Sharon I."/>
            <person name="Castelle C.J."/>
            <person name="Probst A.J."/>
            <person name="Thomas B.C."/>
            <person name="Singh A."/>
            <person name="Wilkins M.J."/>
            <person name="Karaoz U."/>
            <person name="Brodie E.L."/>
            <person name="Williams K.H."/>
            <person name="Hubbard S.S."/>
            <person name="Banfield J.F."/>
        </authorList>
    </citation>
    <scope>NUCLEOTIDE SEQUENCE [LARGE SCALE GENOMIC DNA]</scope>
</reference>
<dbReference type="Proteomes" id="UP000176420">
    <property type="component" value="Unassembled WGS sequence"/>
</dbReference>
<evidence type="ECO:0008006" key="4">
    <source>
        <dbReference type="Google" id="ProtNLM"/>
    </source>
</evidence>
<organism evidence="2 3">
    <name type="scientific">Candidatus Kerfeldbacteria bacterium RIFOXYB2_FULL_38_14</name>
    <dbReference type="NCBI Taxonomy" id="1798547"/>
    <lineage>
        <taxon>Bacteria</taxon>
        <taxon>Candidatus Kerfeldiibacteriota</taxon>
    </lineage>
</organism>
<dbReference type="EMBL" id="MHKI01000006">
    <property type="protein sequence ID" value="OGY87719.1"/>
    <property type="molecule type" value="Genomic_DNA"/>
</dbReference>
<comment type="caution">
    <text evidence="2">The sequence shown here is derived from an EMBL/GenBank/DDBJ whole genome shotgun (WGS) entry which is preliminary data.</text>
</comment>